<dbReference type="InterPro" id="IPR004145">
    <property type="entry name" value="DUF243"/>
</dbReference>
<dbReference type="GO" id="GO:0062129">
    <property type="term" value="C:chitin-based extracellular matrix"/>
    <property type="evidence" value="ECO:0007669"/>
    <property type="project" value="TreeGrafter"/>
</dbReference>
<reference evidence="3" key="1">
    <citation type="submission" date="2020-05" db="UniProtKB">
        <authorList>
            <consortium name="EnsemblMetazoa"/>
        </authorList>
    </citation>
    <scope>IDENTIFICATION</scope>
    <source>
        <strain evidence="3">Aabys</strain>
    </source>
</reference>
<evidence type="ECO:0000256" key="1">
    <source>
        <dbReference type="SAM" id="SignalP"/>
    </source>
</evidence>
<sequence>MRAFIVLCLVATACAQSGYNYQAGSSGNFGAATNSAPSFDAGSSLGAAAPSFAPVAASDFGSSDNVGSASNAAPVQGELEKEFYTFTANDEDFNEPAGSNQFNSAAKQGLRVIFIKGPESSGLEDAALALAKQAAEQQTAIYVLQKQADLADLANKLNQDNSNVNHKPEVHFVKYRTPEDAANAQKAIQDQYNSLGGKSQQFDGGVAPALNFASQAPVAPAPAPAAAASSPATSSTYLPASALRRFRL</sequence>
<gene>
    <name evidence="3" type="primary">101893943</name>
</gene>
<dbReference type="PANTHER" id="PTHR31927:SF2">
    <property type="entry name" value="FI07246P-RELATED"/>
    <property type="match status" value="1"/>
</dbReference>
<dbReference type="VEuPathDB" id="VectorBase:MDOMA2_015804"/>
<dbReference type="Pfam" id="PF03103">
    <property type="entry name" value="DUF243"/>
    <property type="match status" value="1"/>
</dbReference>
<protein>
    <recommendedName>
        <fullName evidence="2">DUF243 domain-containing protein</fullName>
    </recommendedName>
</protein>
<dbReference type="EnsemblMetazoa" id="MDOA000851-RA">
    <property type="protein sequence ID" value="MDOA000851-PA"/>
    <property type="gene ID" value="MDOA000851"/>
</dbReference>
<dbReference type="VEuPathDB" id="VectorBase:MDOA000851"/>
<dbReference type="AlphaFoldDB" id="A0A1I8M3F1"/>
<dbReference type="GO" id="GO:0008010">
    <property type="term" value="F:structural constituent of chitin-based larval cuticle"/>
    <property type="evidence" value="ECO:0007669"/>
    <property type="project" value="TreeGrafter"/>
</dbReference>
<feature type="domain" description="DUF243" evidence="2">
    <location>
        <begin position="77"/>
        <end position="178"/>
    </location>
</feature>
<proteinExistence type="predicted"/>
<evidence type="ECO:0000259" key="2">
    <source>
        <dbReference type="SMART" id="SM00690"/>
    </source>
</evidence>
<dbReference type="RefSeq" id="XP_005188697.2">
    <property type="nucleotide sequence ID" value="XM_005188640.3"/>
</dbReference>
<dbReference type="GO" id="GO:0040003">
    <property type="term" value="P:chitin-based cuticle development"/>
    <property type="evidence" value="ECO:0007669"/>
    <property type="project" value="TreeGrafter"/>
</dbReference>
<name>A0A1I8M3F1_MUSDO</name>
<feature type="chain" id="PRO_5044559780" description="DUF243 domain-containing protein" evidence="1">
    <location>
        <begin position="16"/>
        <end position="248"/>
    </location>
</feature>
<organism evidence="3">
    <name type="scientific">Musca domestica</name>
    <name type="common">House fly</name>
    <dbReference type="NCBI Taxonomy" id="7370"/>
    <lineage>
        <taxon>Eukaryota</taxon>
        <taxon>Metazoa</taxon>
        <taxon>Ecdysozoa</taxon>
        <taxon>Arthropoda</taxon>
        <taxon>Hexapoda</taxon>
        <taxon>Insecta</taxon>
        <taxon>Pterygota</taxon>
        <taxon>Neoptera</taxon>
        <taxon>Endopterygota</taxon>
        <taxon>Diptera</taxon>
        <taxon>Brachycera</taxon>
        <taxon>Muscomorpha</taxon>
        <taxon>Muscoidea</taxon>
        <taxon>Muscidae</taxon>
        <taxon>Musca</taxon>
    </lineage>
</organism>
<dbReference type="eggNOG" id="ENOG502TA40">
    <property type="taxonomic scope" value="Eukaryota"/>
</dbReference>
<keyword evidence="1" id="KW-0732">Signal</keyword>
<feature type="signal peptide" evidence="1">
    <location>
        <begin position="1"/>
        <end position="15"/>
    </location>
</feature>
<dbReference type="SMART" id="SM00690">
    <property type="entry name" value="DM5"/>
    <property type="match status" value="1"/>
</dbReference>
<dbReference type="KEGG" id="mde:101893943"/>
<evidence type="ECO:0000313" key="3">
    <source>
        <dbReference type="EnsemblMetazoa" id="MDOA000851-PA"/>
    </source>
</evidence>
<accession>A0A1I8M3F1</accession>
<dbReference type="PANTHER" id="PTHR31927">
    <property type="entry name" value="FI07246P-RELATED-RELATED"/>
    <property type="match status" value="1"/>
</dbReference>
<dbReference type="OrthoDB" id="7858779at2759"/>